<proteinExistence type="predicted"/>
<dbReference type="RefSeq" id="WP_353064743.1">
    <property type="nucleotide sequence ID" value="NZ_CP132942.1"/>
</dbReference>
<organism evidence="1">
    <name type="scientific">Tunturiibacter psychrotolerans</name>
    <dbReference type="NCBI Taxonomy" id="3069686"/>
    <lineage>
        <taxon>Bacteria</taxon>
        <taxon>Pseudomonadati</taxon>
        <taxon>Acidobacteriota</taxon>
        <taxon>Terriglobia</taxon>
        <taxon>Terriglobales</taxon>
        <taxon>Acidobacteriaceae</taxon>
        <taxon>Tunturiibacter</taxon>
    </lineage>
</organism>
<reference evidence="1" key="2">
    <citation type="journal article" date="2024" name="Environ. Microbiol.">
        <title>Genome analysis and description of Tunturibacter gen. nov. expands the diversity of Terriglobia in tundra soils.</title>
        <authorList>
            <person name="Messyasz A."/>
            <person name="Mannisto M.K."/>
            <person name="Kerkhof L.J."/>
            <person name="Haggblom M.M."/>
        </authorList>
    </citation>
    <scope>NUCLEOTIDE SEQUENCE</scope>
    <source>
        <strain evidence="1">X5P6</strain>
    </source>
</reference>
<dbReference type="KEGG" id="tpsc:RBB77_03140"/>
<accession>A0AAU7ZSH4</accession>
<sequence>MKFESVLQANVPKGRDGKHKEIITQLLSDIAQLAPGSALKIPLAELPDSKENVRSALSRAARQHQIDLATSSNDEFLFVWKTDK</sequence>
<dbReference type="AlphaFoldDB" id="A0AAU7ZSH4"/>
<evidence type="ECO:0000313" key="1">
    <source>
        <dbReference type="EMBL" id="XCB33899.1"/>
    </source>
</evidence>
<reference evidence="1" key="1">
    <citation type="submission" date="2023-08" db="EMBL/GenBank/DDBJ databases">
        <authorList>
            <person name="Messyasz A."/>
            <person name="Mannisto M.K."/>
            <person name="Kerkhof L.J."/>
            <person name="Haggblom M."/>
        </authorList>
    </citation>
    <scope>NUCLEOTIDE SEQUENCE</scope>
    <source>
        <strain evidence="1">X5P6</strain>
    </source>
</reference>
<gene>
    <name evidence="1" type="ORF">RBB77_03140</name>
</gene>
<dbReference type="EMBL" id="CP132942">
    <property type="protein sequence ID" value="XCB33899.1"/>
    <property type="molecule type" value="Genomic_DNA"/>
</dbReference>
<protein>
    <submittedName>
        <fullName evidence="1">Uncharacterized protein</fullName>
    </submittedName>
</protein>
<name>A0AAU7ZSH4_9BACT</name>